<accession>A0AA37MT27</accession>
<protein>
    <submittedName>
        <fullName evidence="1">Uncharacterized protein</fullName>
    </submittedName>
</protein>
<evidence type="ECO:0000313" key="2">
    <source>
        <dbReference type="Proteomes" id="UP001055111"/>
    </source>
</evidence>
<dbReference type="Proteomes" id="UP001055111">
    <property type="component" value="Unassembled WGS sequence"/>
</dbReference>
<dbReference type="EMBL" id="BPUS01000009">
    <property type="protein sequence ID" value="GJH27117.1"/>
    <property type="molecule type" value="Genomic_DNA"/>
</dbReference>
<comment type="caution">
    <text evidence="1">The sequence shown here is derived from an EMBL/GenBank/DDBJ whole genome shotgun (WGS) entry which is preliminary data.</text>
</comment>
<dbReference type="AlphaFoldDB" id="A0AA37MT27"/>
<dbReference type="RefSeq" id="WP_238213818.1">
    <property type="nucleotide sequence ID" value="NZ_BPUS01000009.1"/>
</dbReference>
<organism evidence="1 2">
    <name type="scientific">Caballeronia novacaledonica</name>
    <dbReference type="NCBI Taxonomy" id="1544861"/>
    <lineage>
        <taxon>Bacteria</taxon>
        <taxon>Pseudomonadati</taxon>
        <taxon>Pseudomonadota</taxon>
        <taxon>Betaproteobacteria</taxon>
        <taxon>Burkholderiales</taxon>
        <taxon>Burkholderiaceae</taxon>
        <taxon>Caballeronia</taxon>
    </lineage>
</organism>
<proteinExistence type="predicted"/>
<evidence type="ECO:0000313" key="1">
    <source>
        <dbReference type="EMBL" id="GJH27117.1"/>
    </source>
</evidence>
<reference evidence="1" key="1">
    <citation type="submission" date="2022-09" db="EMBL/GenBank/DDBJ databases">
        <title>Isolation and characterization of 3-chlorobenzoate degrading bacteria from soils in Shizuoka.</title>
        <authorList>
            <person name="Ifat A."/>
            <person name="Ogawa N."/>
            <person name="Kimbara K."/>
            <person name="Moriuchi R."/>
            <person name="Dohra H."/>
            <person name="Shintani M."/>
        </authorList>
    </citation>
    <scope>NUCLEOTIDE SEQUENCE</scope>
    <source>
        <strain evidence="1">19CS4-2</strain>
    </source>
</reference>
<sequence length="100" mass="11359">MKPLNNKIDSASECFCFFTKKVSTYIDSTANGLIETKDCKTPRPATRKSVEAYRRMNEARDERRMAAPVIGRYLLRVSSSDIVGFLIGASRHSSKQARRR</sequence>
<gene>
    <name evidence="1" type="ORF">CBA19CS42_21395</name>
</gene>
<name>A0AA37MT27_9BURK</name>